<dbReference type="Gene3D" id="2.20.200.10">
    <property type="entry name" value="Outer membrane efflux proteins (OEP)"/>
    <property type="match status" value="1"/>
</dbReference>
<organism evidence="3 4">
    <name type="scientific">Corallococcus macrosporus DSM 14697</name>
    <dbReference type="NCBI Taxonomy" id="1189310"/>
    <lineage>
        <taxon>Bacteria</taxon>
        <taxon>Pseudomonadati</taxon>
        <taxon>Myxococcota</taxon>
        <taxon>Myxococcia</taxon>
        <taxon>Myxococcales</taxon>
        <taxon>Cystobacterineae</taxon>
        <taxon>Myxococcaceae</taxon>
        <taxon>Corallococcus</taxon>
    </lineage>
</organism>
<evidence type="ECO:0000256" key="2">
    <source>
        <dbReference type="SAM" id="MobiDB-lite"/>
    </source>
</evidence>
<dbReference type="RefSeq" id="WP_095959494.1">
    <property type="nucleotide sequence ID" value="NZ_CP022203.1"/>
</dbReference>
<dbReference type="EMBL" id="CP022203">
    <property type="protein sequence ID" value="ATB48703.1"/>
    <property type="molecule type" value="Genomic_DNA"/>
</dbReference>
<dbReference type="GO" id="GO:0015562">
    <property type="term" value="F:efflux transmembrane transporter activity"/>
    <property type="evidence" value="ECO:0007669"/>
    <property type="project" value="InterPro"/>
</dbReference>
<dbReference type="InterPro" id="IPR010131">
    <property type="entry name" value="MdtP/NodT-like"/>
</dbReference>
<protein>
    <submittedName>
        <fullName evidence="3">Transporter</fullName>
    </submittedName>
</protein>
<dbReference type="AlphaFoldDB" id="A0A250JYA2"/>
<comment type="similarity">
    <text evidence="1">Belongs to the outer membrane factor (OMF) (TC 1.B.17) family.</text>
</comment>
<feature type="region of interest" description="Disordered" evidence="2">
    <location>
        <begin position="25"/>
        <end position="70"/>
    </location>
</feature>
<reference evidence="3 4" key="1">
    <citation type="submission" date="2017-06" db="EMBL/GenBank/DDBJ databases">
        <title>Sequencing and comparative analysis of myxobacterial genomes.</title>
        <authorList>
            <person name="Rupp O."/>
            <person name="Goesmann A."/>
            <person name="Sogaard-Andersen L."/>
        </authorList>
    </citation>
    <scope>NUCLEOTIDE SEQUENCE [LARGE SCALE GENOMIC DNA]</scope>
    <source>
        <strain evidence="3 4">DSM 14697</strain>
    </source>
</reference>
<name>A0A250JYA2_9BACT</name>
<gene>
    <name evidence="3" type="ORF">MYMAC_004332</name>
</gene>
<dbReference type="SUPFAM" id="SSF56954">
    <property type="entry name" value="Outer membrane efflux proteins (OEP)"/>
    <property type="match status" value="1"/>
</dbReference>
<accession>A0A250JYA2</accession>
<evidence type="ECO:0000313" key="3">
    <source>
        <dbReference type="EMBL" id="ATB48703.1"/>
    </source>
</evidence>
<dbReference type="KEGG" id="mmas:MYMAC_004332"/>
<dbReference type="Pfam" id="PF02321">
    <property type="entry name" value="OEP"/>
    <property type="match status" value="2"/>
</dbReference>
<evidence type="ECO:0000313" key="4">
    <source>
        <dbReference type="Proteomes" id="UP000217343"/>
    </source>
</evidence>
<proteinExistence type="inferred from homology"/>
<sequence>MRLRLTLALLVMTCSGCELVRPVVVKPPPTPSSYSTSSELRTEPPPPSSAPEGRVPSPRPSKEGVPAQPAERLTQDAVWWTAFADPALDMAIQECFGDNLVLREVRELIYENQLDPNVPQGWWYPLQVGILNPAGLSHVVANANLPPAPPTRAEYDLATVGFGVTYQVDLFGALGAQRRAGMNFAEQQRQLTEGRIQDLAVRITQVWFDILEARALRDLTLRQIDYNKELLRLVRARFEQHLTPRLVVLQQEQLLVNLESQVPLIATRNALLNSELKALLGRVPTPADDVVPLDRQLPDLPPPPELGTPGDLNVNTPEMRLAELRVAEIDHRINANLASWLPTIQLVGNVGALKVGLSEPALRESVVGVNLTWALFDGRRVTEYMRLPIQLQRREIQYQLALHTAIGRVQDAVVREENEATSLRSLRAQVQLGQQLLDEARRLFEQGHSDYLTVLTALTNLVGLERASLQAQRLLLNHRVEVYRSLGGTWSRDVTLKRE</sequence>
<keyword evidence="4" id="KW-1185">Reference proteome</keyword>
<dbReference type="InterPro" id="IPR003423">
    <property type="entry name" value="OMP_efflux"/>
</dbReference>
<evidence type="ECO:0000256" key="1">
    <source>
        <dbReference type="ARBA" id="ARBA00007613"/>
    </source>
</evidence>
<dbReference type="OrthoDB" id="9783163at2"/>
<dbReference type="Gene3D" id="1.20.1600.10">
    <property type="entry name" value="Outer membrane efflux proteins (OEP)"/>
    <property type="match status" value="1"/>
</dbReference>
<dbReference type="PANTHER" id="PTHR30203">
    <property type="entry name" value="OUTER MEMBRANE CATION EFFLUX PROTEIN"/>
    <property type="match status" value="1"/>
</dbReference>
<dbReference type="Proteomes" id="UP000217343">
    <property type="component" value="Chromosome"/>
</dbReference>